<dbReference type="Gene3D" id="3.10.520.10">
    <property type="entry name" value="ApbE-like domains"/>
    <property type="match status" value="2"/>
</dbReference>
<protein>
    <recommendedName>
        <fullName evidence="3">FAD:protein FMN transferase</fullName>
        <ecNumber evidence="2">2.7.1.180</ecNumber>
    </recommendedName>
    <alternativeName>
        <fullName evidence="9">Flavin transferase</fullName>
    </alternativeName>
</protein>
<evidence type="ECO:0000313" key="11">
    <source>
        <dbReference type="EMBL" id="CAB4963764.1"/>
    </source>
</evidence>
<dbReference type="GO" id="GO:0016740">
    <property type="term" value="F:transferase activity"/>
    <property type="evidence" value="ECO:0007669"/>
    <property type="project" value="UniProtKB-KW"/>
</dbReference>
<evidence type="ECO:0000256" key="4">
    <source>
        <dbReference type="ARBA" id="ARBA00022630"/>
    </source>
</evidence>
<evidence type="ECO:0000256" key="6">
    <source>
        <dbReference type="ARBA" id="ARBA00022723"/>
    </source>
</evidence>
<evidence type="ECO:0000256" key="5">
    <source>
        <dbReference type="ARBA" id="ARBA00022679"/>
    </source>
</evidence>
<evidence type="ECO:0000256" key="3">
    <source>
        <dbReference type="ARBA" id="ARBA00016337"/>
    </source>
</evidence>
<keyword evidence="6" id="KW-0479">Metal-binding</keyword>
<keyword evidence="4" id="KW-0285">Flavoprotein</keyword>
<evidence type="ECO:0000256" key="10">
    <source>
        <dbReference type="ARBA" id="ARBA00048540"/>
    </source>
</evidence>
<organism evidence="11">
    <name type="scientific">freshwater metagenome</name>
    <dbReference type="NCBI Taxonomy" id="449393"/>
    <lineage>
        <taxon>unclassified sequences</taxon>
        <taxon>metagenomes</taxon>
        <taxon>ecological metagenomes</taxon>
    </lineage>
</organism>
<dbReference type="GO" id="GO:0046872">
    <property type="term" value="F:metal ion binding"/>
    <property type="evidence" value="ECO:0007669"/>
    <property type="project" value="UniProtKB-KW"/>
</dbReference>
<comment type="catalytic activity">
    <reaction evidence="10">
        <text>L-threonyl-[protein] + FAD = FMN-L-threonyl-[protein] + AMP + H(+)</text>
        <dbReference type="Rhea" id="RHEA:36847"/>
        <dbReference type="Rhea" id="RHEA-COMP:11060"/>
        <dbReference type="Rhea" id="RHEA-COMP:11061"/>
        <dbReference type="ChEBI" id="CHEBI:15378"/>
        <dbReference type="ChEBI" id="CHEBI:30013"/>
        <dbReference type="ChEBI" id="CHEBI:57692"/>
        <dbReference type="ChEBI" id="CHEBI:74257"/>
        <dbReference type="ChEBI" id="CHEBI:456215"/>
        <dbReference type="EC" id="2.7.1.180"/>
    </reaction>
</comment>
<evidence type="ECO:0000256" key="7">
    <source>
        <dbReference type="ARBA" id="ARBA00022827"/>
    </source>
</evidence>
<evidence type="ECO:0000256" key="8">
    <source>
        <dbReference type="ARBA" id="ARBA00022842"/>
    </source>
</evidence>
<dbReference type="EMBL" id="CAFBNE010000091">
    <property type="protein sequence ID" value="CAB4963764.1"/>
    <property type="molecule type" value="Genomic_DNA"/>
</dbReference>
<dbReference type="SUPFAM" id="SSF143631">
    <property type="entry name" value="ApbE-like"/>
    <property type="match status" value="1"/>
</dbReference>
<evidence type="ECO:0000256" key="1">
    <source>
        <dbReference type="ARBA" id="ARBA00001946"/>
    </source>
</evidence>
<keyword evidence="5" id="KW-0808">Transferase</keyword>
<gene>
    <name evidence="11" type="ORF">UFOPK3772_02418</name>
</gene>
<name>A0A6J7LDD2_9ZZZZ</name>
<evidence type="ECO:0000256" key="9">
    <source>
        <dbReference type="ARBA" id="ARBA00031306"/>
    </source>
</evidence>
<reference evidence="11" key="1">
    <citation type="submission" date="2020-05" db="EMBL/GenBank/DDBJ databases">
        <authorList>
            <person name="Chiriac C."/>
            <person name="Salcher M."/>
            <person name="Ghai R."/>
            <person name="Kavagutti S V."/>
        </authorList>
    </citation>
    <scope>NUCLEOTIDE SEQUENCE</scope>
</reference>
<dbReference type="InterPro" id="IPR003374">
    <property type="entry name" value="ApbE-like_sf"/>
</dbReference>
<comment type="cofactor">
    <cofactor evidence="1">
        <name>Mg(2+)</name>
        <dbReference type="ChEBI" id="CHEBI:18420"/>
    </cofactor>
</comment>
<keyword evidence="8" id="KW-0460">Magnesium</keyword>
<sequence length="257" mass="27146">MSLSLAVARPRHNVVFETMGTMATLTIASNVDAEHAGIAARACEASLAGDDHRFSHYDDRSEIMRWLNGAPIGVAARRDIQVVLDQCLLLQIASDGVFSAFDPATGRLDTAGYAKGHAIGKAVHAVRSTGVQDFSINVGGDTFCSGRPDPKRTWRIGVADPSRKRRIAAVLEVRDGAVATSGTAERGSHIWHRRPSSSLLSFTVTGPDIAMADAYATIGFAMGEAGIEWVGKHEGYSSLAIRADGVVISDSTGLLAG</sequence>
<keyword evidence="7" id="KW-0274">FAD</keyword>
<dbReference type="EC" id="2.7.1.180" evidence="2"/>
<dbReference type="AlphaFoldDB" id="A0A6J7LDD2"/>
<evidence type="ECO:0000256" key="2">
    <source>
        <dbReference type="ARBA" id="ARBA00011955"/>
    </source>
</evidence>
<accession>A0A6J7LDD2</accession>
<dbReference type="PANTHER" id="PTHR30040">
    <property type="entry name" value="THIAMINE BIOSYNTHESIS LIPOPROTEIN APBE"/>
    <property type="match status" value="1"/>
</dbReference>
<dbReference type="Pfam" id="PF02424">
    <property type="entry name" value="ApbE"/>
    <property type="match status" value="1"/>
</dbReference>
<dbReference type="InterPro" id="IPR024932">
    <property type="entry name" value="ApbE"/>
</dbReference>
<dbReference type="PANTHER" id="PTHR30040:SF2">
    <property type="entry name" value="FAD:PROTEIN FMN TRANSFERASE"/>
    <property type="match status" value="1"/>
</dbReference>
<proteinExistence type="predicted"/>